<evidence type="ECO:0000256" key="3">
    <source>
        <dbReference type="ARBA" id="ARBA00022553"/>
    </source>
</evidence>
<keyword evidence="6" id="KW-0812">Transmembrane</keyword>
<dbReference type="CDD" id="cd00156">
    <property type="entry name" value="REC"/>
    <property type="match status" value="1"/>
</dbReference>
<feature type="modified residue" description="4-aspartylphosphate" evidence="4">
    <location>
        <position position="1136"/>
    </location>
</feature>
<dbReference type="RefSeq" id="WP_130598013.1">
    <property type="nucleotide sequence ID" value="NZ_CP036200.1"/>
</dbReference>
<dbReference type="PROSITE" id="PS50109">
    <property type="entry name" value="HIS_KIN"/>
    <property type="match status" value="1"/>
</dbReference>
<dbReference type="EMBL" id="CP036200">
    <property type="protein sequence ID" value="QBF82040.1"/>
    <property type="molecule type" value="Genomic_DNA"/>
</dbReference>
<evidence type="ECO:0000313" key="9">
    <source>
        <dbReference type="EMBL" id="QBF82040.1"/>
    </source>
</evidence>
<keyword evidence="6" id="KW-1133">Transmembrane helix</keyword>
<sequence length="1197" mass="133813">MANLSHRLRELNVHALGKSRLLLSLVLLASFILLLPNKVNASDEMLSDVDITAENTQVGFVASEIPSSSRTVKVIDYLDGLSQSTIMALAQDQQHNLWVGTQNGLNRISGNEVTQYGYGTHGGQTLSGGLINALQVDRNNRLWIASTKGLDEFDLSNNVLAPSSLIATWPEQYSRDIRALLVVGEQVLFATRERLIIANINTHKIDAHIDFAKYGVTLRFPHLVSAAGKVYLGSDEGVYRLNLASTSLTKLSSTDGLIIRSMVYGKGKLWLGTRHHGLKALNLTDESSVEQVIEGVNIYRLSLFNDELLIDLHNQFLSLNLSERQLKKLHLTAFNRNYVSSLNIFSSLQLSSEQYLLGSGTGILALSDSSRYMERIPQVEEEGFENIDAVQALELNSGASTSTTDFLVLDSEAIYRLNIETQQKHRLYSAKPNQTFIRMLQHQGKTYVASQGLGFLELSEQFELLRQSDVAVTIYDMKVIAGKLWLATPDGIYLVDLETFEHDLIASTASRRFFSLNQFGDIVVATSFRDGTWVFSAQDESPKQQYIASKPAMVLESFQANDGQIWLMTAEDGMYSLNTPSRSNSQYSVKPFALNDQFPSRTIVCMAQDKQQRLWMATLDGLVMSAPGSQQLVHFGQIKGLSNSDFNQKACGRIGDQLYFSGYNTIDLVDADNLQVQGAKTIAPQQVQLLSADKQINTVLSKQTQKVAENPIYRFVVTLNTDKLMQNMTYRYRLKGYQSQWLISRSNEFVFTNLPVGDYQLELYAYNDAGDTSEVSRYPLKVTALWYKSYYAYAAYFIISIAIFIWIVLLKLRAAKLKYQLKEQEAKQLTQLNEQLEQLVNERTAVLEQKTLDAEQANQDKTAFIATASHDIRHPLNSAKLLLEANQNDEVGQTAFFKRMQESIGSLSRLIESILDLSKVESAHFKPFVRSFETQNLLNDLIVELSPVAAKYQVNLECSAWHNLNVESDSLLIERVLLNVVINAIEVSKPGQTVSLAAKQLNDMCVVEITDQGAGIPASIKSQLFEPFVTHNKASGTGLGLTIVNKINHVLNLGLAVNSSSKGTKMSFSLPLARQVAHAEPSTNIGEVWVLDDHQESADSLATVLGKWQLEYRIFYDHHSLISALEQTTPDWLLLDFHLQNTDSARVLAENGRLFEPVNIIVMSAEASVRSILPYPFLLKPIKPNKLKRLLLSPKRV</sequence>
<dbReference type="InterPro" id="IPR013783">
    <property type="entry name" value="Ig-like_fold"/>
</dbReference>
<dbReference type="SUPFAM" id="SSF47384">
    <property type="entry name" value="Homodimeric domain of signal transducing histidine kinase"/>
    <property type="match status" value="1"/>
</dbReference>
<dbReference type="KEGG" id="smai:EXU30_04495"/>
<evidence type="ECO:0000313" key="10">
    <source>
        <dbReference type="Proteomes" id="UP000291106"/>
    </source>
</evidence>
<evidence type="ECO:0000256" key="4">
    <source>
        <dbReference type="PROSITE-ProRule" id="PRU00169"/>
    </source>
</evidence>
<feature type="coiled-coil region" evidence="5">
    <location>
        <begin position="807"/>
        <end position="849"/>
    </location>
</feature>
<dbReference type="PROSITE" id="PS50110">
    <property type="entry name" value="RESPONSE_REGULATORY"/>
    <property type="match status" value="1"/>
</dbReference>
<dbReference type="InterPro" id="IPR003594">
    <property type="entry name" value="HATPase_dom"/>
</dbReference>
<dbReference type="Pfam" id="PF07494">
    <property type="entry name" value="Reg_prop"/>
    <property type="match status" value="1"/>
</dbReference>
<dbReference type="Proteomes" id="UP000291106">
    <property type="component" value="Chromosome"/>
</dbReference>
<accession>A0A411PF73</accession>
<dbReference type="SMART" id="SM00387">
    <property type="entry name" value="HATPase_c"/>
    <property type="match status" value="1"/>
</dbReference>
<dbReference type="Pfam" id="PF00512">
    <property type="entry name" value="HisKA"/>
    <property type="match status" value="1"/>
</dbReference>
<reference evidence="9 10" key="1">
    <citation type="submission" date="2019-02" db="EMBL/GenBank/DDBJ databases">
        <title>Shewanella sp. D4-2 isolated from Dokdo Island.</title>
        <authorList>
            <person name="Baek K."/>
        </authorList>
    </citation>
    <scope>NUCLEOTIDE SEQUENCE [LARGE SCALE GENOMIC DNA]</scope>
    <source>
        <strain evidence="9 10">D4-2</strain>
    </source>
</reference>
<protein>
    <recommendedName>
        <fullName evidence="2">histidine kinase</fullName>
        <ecNumber evidence="2">2.7.13.3</ecNumber>
    </recommendedName>
</protein>
<dbReference type="InterPro" id="IPR015943">
    <property type="entry name" value="WD40/YVTN_repeat-like_dom_sf"/>
</dbReference>
<dbReference type="InterPro" id="IPR011047">
    <property type="entry name" value="Quinoprotein_ADH-like_sf"/>
</dbReference>
<dbReference type="InterPro" id="IPR011006">
    <property type="entry name" value="CheY-like_superfamily"/>
</dbReference>
<dbReference type="InterPro" id="IPR011123">
    <property type="entry name" value="Y_Y_Y"/>
</dbReference>
<dbReference type="Gene3D" id="3.40.50.2300">
    <property type="match status" value="1"/>
</dbReference>
<dbReference type="SUPFAM" id="SSF55874">
    <property type="entry name" value="ATPase domain of HSP90 chaperone/DNA topoisomerase II/histidine kinase"/>
    <property type="match status" value="1"/>
</dbReference>
<dbReference type="InterPro" id="IPR001789">
    <property type="entry name" value="Sig_transdc_resp-reg_receiver"/>
</dbReference>
<keyword evidence="5" id="KW-0175">Coiled coil</keyword>
<comment type="catalytic activity">
    <reaction evidence="1">
        <text>ATP + protein L-histidine = ADP + protein N-phospho-L-histidine.</text>
        <dbReference type="EC" id="2.7.13.3"/>
    </reaction>
</comment>
<dbReference type="PANTHER" id="PTHR43547:SF2">
    <property type="entry name" value="HYBRID SIGNAL TRANSDUCTION HISTIDINE KINASE C"/>
    <property type="match status" value="1"/>
</dbReference>
<feature type="domain" description="Histidine kinase" evidence="7">
    <location>
        <begin position="867"/>
        <end position="1074"/>
    </location>
</feature>
<dbReference type="EC" id="2.7.13.3" evidence="2"/>
<dbReference type="InterPro" id="IPR003661">
    <property type="entry name" value="HisK_dim/P_dom"/>
</dbReference>
<evidence type="ECO:0000256" key="6">
    <source>
        <dbReference type="SAM" id="Phobius"/>
    </source>
</evidence>
<keyword evidence="3 4" id="KW-0597">Phosphoprotein</keyword>
<keyword evidence="10" id="KW-1185">Reference proteome</keyword>
<dbReference type="InterPro" id="IPR036890">
    <property type="entry name" value="HATPase_C_sf"/>
</dbReference>
<dbReference type="Gene3D" id="2.60.40.10">
    <property type="entry name" value="Immunoglobulins"/>
    <property type="match status" value="1"/>
</dbReference>
<dbReference type="SMART" id="SM00388">
    <property type="entry name" value="HisKA"/>
    <property type="match status" value="1"/>
</dbReference>
<evidence type="ECO:0000259" key="7">
    <source>
        <dbReference type="PROSITE" id="PS50109"/>
    </source>
</evidence>
<dbReference type="Gene3D" id="2.130.10.10">
    <property type="entry name" value="YVTN repeat-like/Quinoprotein amine dehydrogenase"/>
    <property type="match status" value="2"/>
</dbReference>
<dbReference type="SUPFAM" id="SSF52172">
    <property type="entry name" value="CheY-like"/>
    <property type="match status" value="1"/>
</dbReference>
<feature type="transmembrane region" description="Helical" evidence="6">
    <location>
        <begin position="790"/>
        <end position="812"/>
    </location>
</feature>
<dbReference type="InterPro" id="IPR004358">
    <property type="entry name" value="Sig_transdc_His_kin-like_C"/>
</dbReference>
<dbReference type="InterPro" id="IPR036097">
    <property type="entry name" value="HisK_dim/P_sf"/>
</dbReference>
<dbReference type="CDD" id="cd00082">
    <property type="entry name" value="HisKA"/>
    <property type="match status" value="1"/>
</dbReference>
<gene>
    <name evidence="9" type="ORF">EXU30_04495</name>
</gene>
<evidence type="ECO:0000259" key="8">
    <source>
        <dbReference type="PROSITE" id="PS50110"/>
    </source>
</evidence>
<dbReference type="CDD" id="cd00075">
    <property type="entry name" value="HATPase"/>
    <property type="match status" value="1"/>
</dbReference>
<dbReference type="OrthoDB" id="9772100at2"/>
<evidence type="ECO:0000256" key="1">
    <source>
        <dbReference type="ARBA" id="ARBA00000085"/>
    </source>
</evidence>
<organism evidence="9 10">
    <name type="scientific">Shewanella maritima</name>
    <dbReference type="NCBI Taxonomy" id="2520507"/>
    <lineage>
        <taxon>Bacteria</taxon>
        <taxon>Pseudomonadati</taxon>
        <taxon>Pseudomonadota</taxon>
        <taxon>Gammaproteobacteria</taxon>
        <taxon>Alteromonadales</taxon>
        <taxon>Shewanellaceae</taxon>
        <taxon>Shewanella</taxon>
    </lineage>
</organism>
<dbReference type="Gene3D" id="3.30.565.10">
    <property type="entry name" value="Histidine kinase-like ATPase, C-terminal domain"/>
    <property type="match status" value="1"/>
</dbReference>
<evidence type="ECO:0000256" key="2">
    <source>
        <dbReference type="ARBA" id="ARBA00012438"/>
    </source>
</evidence>
<name>A0A411PF73_9GAMM</name>
<proteinExistence type="predicted"/>
<feature type="domain" description="Response regulatory" evidence="8">
    <location>
        <begin position="1087"/>
        <end position="1195"/>
    </location>
</feature>
<dbReference type="Pfam" id="PF07495">
    <property type="entry name" value="Y_Y_Y"/>
    <property type="match status" value="1"/>
</dbReference>
<dbReference type="AlphaFoldDB" id="A0A411PF73"/>
<dbReference type="PANTHER" id="PTHR43547">
    <property type="entry name" value="TWO-COMPONENT HISTIDINE KINASE"/>
    <property type="match status" value="1"/>
</dbReference>
<dbReference type="InterPro" id="IPR011110">
    <property type="entry name" value="Reg_prop"/>
</dbReference>
<dbReference type="SUPFAM" id="SSF50998">
    <property type="entry name" value="Quinoprotein alcohol dehydrogenase-like"/>
    <property type="match status" value="1"/>
</dbReference>
<dbReference type="Pfam" id="PF02518">
    <property type="entry name" value="HATPase_c"/>
    <property type="match status" value="1"/>
</dbReference>
<dbReference type="Gene3D" id="1.10.287.130">
    <property type="match status" value="1"/>
</dbReference>
<dbReference type="InterPro" id="IPR005467">
    <property type="entry name" value="His_kinase_dom"/>
</dbReference>
<evidence type="ECO:0000256" key="5">
    <source>
        <dbReference type="SAM" id="Coils"/>
    </source>
</evidence>
<dbReference type="GO" id="GO:0000155">
    <property type="term" value="F:phosphorelay sensor kinase activity"/>
    <property type="evidence" value="ECO:0007669"/>
    <property type="project" value="InterPro"/>
</dbReference>
<keyword evidence="6" id="KW-0472">Membrane</keyword>
<dbReference type="PRINTS" id="PR00344">
    <property type="entry name" value="BCTRLSENSOR"/>
</dbReference>